<protein>
    <submittedName>
        <fullName evidence="2">Uncharacterized protein</fullName>
    </submittedName>
</protein>
<dbReference type="InterPro" id="IPR032675">
    <property type="entry name" value="LRR_dom_sf"/>
</dbReference>
<sequence>MNGPEVSSDMAAAKSHLEFLPEELILTIVDHLDCENFQSLRALSQASQRLHRLTLEHLYHGFPGRNSELFLRTIAKSPKLASHVKQAIWHQERRTRLHIDNIEKTHIVRKLNQLVVPQQGTDLAEQFAKFGKNDDYWYMEVLLLFMPNLESLTIRDSWLWDDHHYWFKSLSPFFNPLCNSKLTTATLYGPLRIENTVPLLTIPSLRTLELTQVIVMRREGYRVFQWSLWPVARLLPDRDPIAETGSNLETLALRESDIDLAHLLPILRGIKALKSFTYEHHPNDLAVQTDTAVHGEHANKDAVSRICEMHCASLTHLRIRDTQVWDAADCSTLFTPSQSDDKTHSHSALQTLDIGPFTPPGVSDTETNTESAADPTLTTSSARFLHALPATLKTLTLQISYTHTPTPFLRALAQNLPHTHTGLRDIVLSDWRPTLGWYPDALAALQQEFQAVGVRLGSVAGDVRGFYEAEPLLVDEEAEAGWVVVTDLGFGWGAG</sequence>
<dbReference type="Gene3D" id="3.80.10.10">
    <property type="entry name" value="Ribonuclease Inhibitor"/>
    <property type="match status" value="1"/>
</dbReference>
<name>A0A163E7Y9_DIDRA</name>
<feature type="region of interest" description="Disordered" evidence="1">
    <location>
        <begin position="336"/>
        <end position="376"/>
    </location>
</feature>
<reference evidence="2 3" key="1">
    <citation type="journal article" date="2016" name="Sci. Rep.">
        <title>Draft genome sequencing and secretome analysis of fungal phytopathogen Ascochyta rabiei provides insight into the necrotrophic effector repertoire.</title>
        <authorList>
            <person name="Verma S."/>
            <person name="Gazara R.K."/>
            <person name="Nizam S."/>
            <person name="Parween S."/>
            <person name="Chattopadhyay D."/>
            <person name="Verma P.K."/>
        </authorList>
    </citation>
    <scope>NUCLEOTIDE SEQUENCE [LARGE SCALE GENOMIC DNA]</scope>
    <source>
        <strain evidence="2 3">ArDII</strain>
    </source>
</reference>
<evidence type="ECO:0000313" key="3">
    <source>
        <dbReference type="Proteomes" id="UP000076837"/>
    </source>
</evidence>
<dbReference type="SUPFAM" id="SSF52047">
    <property type="entry name" value="RNI-like"/>
    <property type="match status" value="1"/>
</dbReference>
<evidence type="ECO:0000256" key="1">
    <source>
        <dbReference type="SAM" id="MobiDB-lite"/>
    </source>
</evidence>
<feature type="compositionally biased region" description="Polar residues" evidence="1">
    <location>
        <begin position="364"/>
        <end position="376"/>
    </location>
</feature>
<dbReference type="Proteomes" id="UP000076837">
    <property type="component" value="Unassembled WGS sequence"/>
</dbReference>
<dbReference type="EMBL" id="JYNV01000193">
    <property type="protein sequence ID" value="KZM23567.1"/>
    <property type="molecule type" value="Genomic_DNA"/>
</dbReference>
<dbReference type="CDD" id="cd09917">
    <property type="entry name" value="F-box_SF"/>
    <property type="match status" value="1"/>
</dbReference>
<accession>A0A163E7Y9</accession>
<dbReference type="OrthoDB" id="3660227at2759"/>
<organism evidence="2 3">
    <name type="scientific">Didymella rabiei</name>
    <name type="common">Chickpea ascochyta blight fungus</name>
    <name type="synonym">Mycosphaerella rabiei</name>
    <dbReference type="NCBI Taxonomy" id="5454"/>
    <lineage>
        <taxon>Eukaryota</taxon>
        <taxon>Fungi</taxon>
        <taxon>Dikarya</taxon>
        <taxon>Ascomycota</taxon>
        <taxon>Pezizomycotina</taxon>
        <taxon>Dothideomycetes</taxon>
        <taxon>Pleosporomycetidae</taxon>
        <taxon>Pleosporales</taxon>
        <taxon>Pleosporineae</taxon>
        <taxon>Didymellaceae</taxon>
        <taxon>Ascochyta</taxon>
    </lineage>
</organism>
<keyword evidence="3" id="KW-1185">Reference proteome</keyword>
<proteinExistence type="predicted"/>
<gene>
    <name evidence="2" type="ORF">ST47_g5293</name>
</gene>
<evidence type="ECO:0000313" key="2">
    <source>
        <dbReference type="EMBL" id="KZM23567.1"/>
    </source>
</evidence>
<comment type="caution">
    <text evidence="2">The sequence shown here is derived from an EMBL/GenBank/DDBJ whole genome shotgun (WGS) entry which is preliminary data.</text>
</comment>
<dbReference type="AlphaFoldDB" id="A0A163E7Y9"/>